<dbReference type="PANTHER" id="PTHR43384:SF13">
    <property type="entry name" value="SLR0110 PROTEIN"/>
    <property type="match status" value="1"/>
</dbReference>
<dbReference type="GO" id="GO:0005829">
    <property type="term" value="C:cytosol"/>
    <property type="evidence" value="ECO:0007669"/>
    <property type="project" value="TreeGrafter"/>
</dbReference>
<dbReference type="InterPro" id="IPR025669">
    <property type="entry name" value="AAA_dom"/>
</dbReference>
<dbReference type="InterPro" id="IPR027417">
    <property type="entry name" value="P-loop_NTPase"/>
</dbReference>
<comment type="caution">
    <text evidence="3">The sequence shown here is derived from an EMBL/GenBank/DDBJ whole genome shotgun (WGS) entry which is preliminary data.</text>
</comment>
<feature type="compositionally biased region" description="Low complexity" evidence="1">
    <location>
        <begin position="396"/>
        <end position="410"/>
    </location>
</feature>
<sequence length="422" mass="43555">MSRIALATESADLRQRVQHASGEAVLALTTGALRTEPAHLFGPPDAAAPEVLVLDAGPGADEALALAARVEAGYPGTAVVLVSDRPAEIGLAALRSGVHDILEPGADVADIRSVLDRAARASRARAAAATGRHDDDAAAARGRVISVVSPKGGVGKTTVATNLAVGLARAEPDSTVLVDLDIQFGDVASALNLRAEYSLADAVHGPASRDTMVLKTFLTVHETGLYVLCGSDSPAAADAVTAEDVGRLLAMLASEFRHVVVDTAPGLSEHTLAAMDETSDLVLVTSMDVPGVRGMRKELDTLDALGMFPDARYVALNFADRRGGLSVADVEATLGTGVDLVLPRSRAALASVNAGVPLLQSEVRDPVTKHLRTLVRRYTTPEAAAVRTTVPAAVSTTGAREVAGQGAAASGRRKARHRGGRR</sequence>
<dbReference type="GO" id="GO:0009898">
    <property type="term" value="C:cytoplasmic side of plasma membrane"/>
    <property type="evidence" value="ECO:0007669"/>
    <property type="project" value="TreeGrafter"/>
</dbReference>
<dbReference type="RefSeq" id="WP_152193700.1">
    <property type="nucleotide sequence ID" value="NZ_VUKD01000001.1"/>
</dbReference>
<dbReference type="InterPro" id="IPR050625">
    <property type="entry name" value="ParA/MinD_ATPase"/>
</dbReference>
<evidence type="ECO:0000313" key="3">
    <source>
        <dbReference type="EMBL" id="MPV37018.1"/>
    </source>
</evidence>
<dbReference type="PANTHER" id="PTHR43384">
    <property type="entry name" value="SEPTUM SITE-DETERMINING PROTEIN MIND HOMOLOG, CHLOROPLASTIC-RELATED"/>
    <property type="match status" value="1"/>
</dbReference>
<dbReference type="GO" id="GO:0005524">
    <property type="term" value="F:ATP binding"/>
    <property type="evidence" value="ECO:0007669"/>
    <property type="project" value="TreeGrafter"/>
</dbReference>
<reference evidence="3 4" key="1">
    <citation type="submission" date="2019-10" db="EMBL/GenBank/DDBJ databases">
        <title>Georgenia wutianyii sp. nov. and Georgenia yuyongxinii sp. nov. isolated from plateau pika (Ochotona curzoniae) in the Qinghai-Tibet plateau of China.</title>
        <authorList>
            <person name="Tian Z."/>
        </authorList>
    </citation>
    <scope>NUCLEOTIDE SEQUENCE [LARGE SCALE GENOMIC DNA]</scope>
    <source>
        <strain evidence="3 4">JCM 19765</strain>
    </source>
</reference>
<dbReference type="EMBL" id="WHPC01000024">
    <property type="protein sequence ID" value="MPV37018.1"/>
    <property type="molecule type" value="Genomic_DNA"/>
</dbReference>
<keyword evidence="4" id="KW-1185">Reference proteome</keyword>
<feature type="compositionally biased region" description="Basic residues" evidence="1">
    <location>
        <begin position="411"/>
        <end position="422"/>
    </location>
</feature>
<proteinExistence type="predicted"/>
<dbReference type="Gene3D" id="3.40.50.300">
    <property type="entry name" value="P-loop containing nucleotide triphosphate hydrolases"/>
    <property type="match status" value="1"/>
</dbReference>
<gene>
    <name evidence="3" type="ORF">GB881_08130</name>
</gene>
<evidence type="ECO:0000259" key="2">
    <source>
        <dbReference type="Pfam" id="PF13614"/>
    </source>
</evidence>
<feature type="region of interest" description="Disordered" evidence="1">
    <location>
        <begin position="396"/>
        <end position="422"/>
    </location>
</feature>
<name>A0A6N7EJ14_9MICO</name>
<protein>
    <submittedName>
        <fullName evidence="3">AAA family ATPase</fullName>
    </submittedName>
</protein>
<organism evidence="3 4">
    <name type="scientific">Georgenia subflava</name>
    <dbReference type="NCBI Taxonomy" id="1622177"/>
    <lineage>
        <taxon>Bacteria</taxon>
        <taxon>Bacillati</taxon>
        <taxon>Actinomycetota</taxon>
        <taxon>Actinomycetes</taxon>
        <taxon>Micrococcales</taxon>
        <taxon>Bogoriellaceae</taxon>
        <taxon>Georgenia</taxon>
    </lineage>
</organism>
<accession>A0A6N7EJ14</accession>
<dbReference type="AlphaFoldDB" id="A0A6N7EJ14"/>
<dbReference type="GO" id="GO:0016887">
    <property type="term" value="F:ATP hydrolysis activity"/>
    <property type="evidence" value="ECO:0007669"/>
    <property type="project" value="TreeGrafter"/>
</dbReference>
<dbReference type="GO" id="GO:0051782">
    <property type="term" value="P:negative regulation of cell division"/>
    <property type="evidence" value="ECO:0007669"/>
    <property type="project" value="TreeGrafter"/>
</dbReference>
<dbReference type="OrthoDB" id="3448281at2"/>
<evidence type="ECO:0000313" key="4">
    <source>
        <dbReference type="Proteomes" id="UP000437709"/>
    </source>
</evidence>
<dbReference type="Pfam" id="PF13614">
    <property type="entry name" value="AAA_31"/>
    <property type="match status" value="1"/>
</dbReference>
<dbReference type="SUPFAM" id="SSF52540">
    <property type="entry name" value="P-loop containing nucleoside triphosphate hydrolases"/>
    <property type="match status" value="1"/>
</dbReference>
<feature type="domain" description="AAA" evidence="2">
    <location>
        <begin position="143"/>
        <end position="297"/>
    </location>
</feature>
<dbReference type="Proteomes" id="UP000437709">
    <property type="component" value="Unassembled WGS sequence"/>
</dbReference>
<evidence type="ECO:0000256" key="1">
    <source>
        <dbReference type="SAM" id="MobiDB-lite"/>
    </source>
</evidence>